<reference evidence="6 7" key="1">
    <citation type="submission" date="2017-07" db="EMBL/GenBank/DDBJ databases">
        <title>First draft Genome Sequence of Nocardia cerradoensis isolated from human infection.</title>
        <authorList>
            <person name="Carrasco G."/>
        </authorList>
    </citation>
    <scope>NUCLEOTIDE SEQUENCE [LARGE SCALE GENOMIC DNA]</scope>
    <source>
        <strain evidence="6 7">CNM20130759</strain>
    </source>
</reference>
<dbReference type="CDD" id="cd13399">
    <property type="entry name" value="Slt35-like"/>
    <property type="match status" value="1"/>
</dbReference>
<dbReference type="Proteomes" id="UP000215506">
    <property type="component" value="Unassembled WGS sequence"/>
</dbReference>
<keyword evidence="7" id="KW-1185">Reference proteome</keyword>
<feature type="domain" description="NlpC/P60" evidence="5">
    <location>
        <begin position="205"/>
        <end position="329"/>
    </location>
</feature>
<keyword evidence="4" id="KW-0788">Thiol protease</keyword>
<evidence type="ECO:0000313" key="6">
    <source>
        <dbReference type="EMBL" id="OXR42452.1"/>
    </source>
</evidence>
<keyword evidence="3 6" id="KW-0378">Hydrolase</keyword>
<dbReference type="InterPro" id="IPR000064">
    <property type="entry name" value="NLP_P60_dom"/>
</dbReference>
<evidence type="ECO:0000256" key="1">
    <source>
        <dbReference type="ARBA" id="ARBA00007074"/>
    </source>
</evidence>
<dbReference type="PANTHER" id="PTHR47359">
    <property type="entry name" value="PEPTIDOGLYCAN DL-ENDOPEPTIDASE CWLO"/>
    <property type="match status" value="1"/>
</dbReference>
<dbReference type="EMBL" id="NGAF01000014">
    <property type="protein sequence ID" value="OXR42452.1"/>
    <property type="molecule type" value="Genomic_DNA"/>
</dbReference>
<dbReference type="GO" id="GO:0006508">
    <property type="term" value="P:proteolysis"/>
    <property type="evidence" value="ECO:0007669"/>
    <property type="project" value="UniProtKB-KW"/>
</dbReference>
<dbReference type="PROSITE" id="PS51935">
    <property type="entry name" value="NLPC_P60"/>
    <property type="match status" value="1"/>
</dbReference>
<name>A0A231H0T6_9NOCA</name>
<dbReference type="Pfam" id="PF00877">
    <property type="entry name" value="NLPC_P60"/>
    <property type="match status" value="1"/>
</dbReference>
<dbReference type="AlphaFoldDB" id="A0A231H0T6"/>
<evidence type="ECO:0000256" key="3">
    <source>
        <dbReference type="ARBA" id="ARBA00022801"/>
    </source>
</evidence>
<gene>
    <name evidence="6" type="primary">iap_3</name>
    <name evidence="6" type="ORF">B7C42_05654</name>
</gene>
<sequence>MFGAAAGAAALLTVVTVGAFTVTVVAVEDAYPRASINTPDATGEQPAPSPDAVADIPPDKLVLYREAASDCPGLDWTILAGIGKVETDHGRSQLPGVTEGENSAGAAGPMQFLASTFDSVTARHHLPAGGASPPSRYNASDAIHASAFYLCDSGADHGDVHAAIFAYNHADWYVRDVLDQADRYRAATPPAPPGSGDCEHLSGTDPTAATVLAFACAQLGQPYVWGGNGPQASGGWDCSGLTQAAYAAAGIALPRTAAEQYHATTPVSADQIRPGDLLFYANAKDGIHHVALYLGNNQMIDAPDFGQRVKIENYRYSGDDFLSATRVYPRTESNSRGT</sequence>
<keyword evidence="2" id="KW-0645">Protease</keyword>
<protein>
    <submittedName>
        <fullName evidence="6">Putative endopeptidase p60</fullName>
        <ecNumber evidence="6">3.4.-.-</ecNumber>
    </submittedName>
</protein>
<evidence type="ECO:0000259" key="5">
    <source>
        <dbReference type="PROSITE" id="PS51935"/>
    </source>
</evidence>
<comment type="similarity">
    <text evidence="1">Belongs to the peptidase C40 family.</text>
</comment>
<evidence type="ECO:0000313" key="7">
    <source>
        <dbReference type="Proteomes" id="UP000215506"/>
    </source>
</evidence>
<dbReference type="PANTHER" id="PTHR47359:SF3">
    <property type="entry name" value="NLP_P60 DOMAIN-CONTAINING PROTEIN-RELATED"/>
    <property type="match status" value="1"/>
</dbReference>
<dbReference type="SUPFAM" id="SSF54001">
    <property type="entry name" value="Cysteine proteinases"/>
    <property type="match status" value="1"/>
</dbReference>
<dbReference type="InterPro" id="IPR051794">
    <property type="entry name" value="PG_Endopeptidase_C40"/>
</dbReference>
<dbReference type="InterPro" id="IPR023346">
    <property type="entry name" value="Lysozyme-like_dom_sf"/>
</dbReference>
<dbReference type="RefSeq" id="WP_064911057.1">
    <property type="nucleotide sequence ID" value="NZ_NGAF01000014.1"/>
</dbReference>
<dbReference type="GO" id="GO:0008234">
    <property type="term" value="F:cysteine-type peptidase activity"/>
    <property type="evidence" value="ECO:0007669"/>
    <property type="project" value="UniProtKB-KW"/>
</dbReference>
<accession>A0A231H0T6</accession>
<comment type="caution">
    <text evidence="6">The sequence shown here is derived from an EMBL/GenBank/DDBJ whole genome shotgun (WGS) entry which is preliminary data.</text>
</comment>
<dbReference type="SUPFAM" id="SSF53955">
    <property type="entry name" value="Lysozyme-like"/>
    <property type="match status" value="1"/>
</dbReference>
<dbReference type="Gene3D" id="3.90.1720.10">
    <property type="entry name" value="endopeptidase domain like (from Nostoc punctiforme)"/>
    <property type="match status" value="1"/>
</dbReference>
<proteinExistence type="inferred from homology"/>
<organism evidence="6 7">
    <name type="scientific">Nocardia cerradoensis</name>
    <dbReference type="NCBI Taxonomy" id="85688"/>
    <lineage>
        <taxon>Bacteria</taxon>
        <taxon>Bacillati</taxon>
        <taxon>Actinomycetota</taxon>
        <taxon>Actinomycetes</taxon>
        <taxon>Mycobacteriales</taxon>
        <taxon>Nocardiaceae</taxon>
        <taxon>Nocardia</taxon>
    </lineage>
</organism>
<dbReference type="InterPro" id="IPR038765">
    <property type="entry name" value="Papain-like_cys_pep_sf"/>
</dbReference>
<evidence type="ECO:0000256" key="4">
    <source>
        <dbReference type="ARBA" id="ARBA00022807"/>
    </source>
</evidence>
<evidence type="ECO:0000256" key="2">
    <source>
        <dbReference type="ARBA" id="ARBA00022670"/>
    </source>
</evidence>
<dbReference type="Gene3D" id="1.10.530.10">
    <property type="match status" value="1"/>
</dbReference>
<dbReference type="EC" id="3.4.-.-" evidence="6"/>